<dbReference type="RefSeq" id="WP_071902452.1">
    <property type="nucleotide sequence ID" value="NZ_MPIN01000010.1"/>
</dbReference>
<accession>A0A1L9B2T2</accession>
<gene>
    <name evidence="1" type="ORF">BON30_32955</name>
</gene>
<comment type="caution">
    <text evidence="1">The sequence shown here is derived from an EMBL/GenBank/DDBJ whole genome shotgun (WGS) entry which is preliminary data.</text>
</comment>
<dbReference type="AlphaFoldDB" id="A0A1L9B2T2"/>
<organism evidence="1 2">
    <name type="scientific">Cystobacter ferrugineus</name>
    <dbReference type="NCBI Taxonomy" id="83449"/>
    <lineage>
        <taxon>Bacteria</taxon>
        <taxon>Pseudomonadati</taxon>
        <taxon>Myxococcota</taxon>
        <taxon>Myxococcia</taxon>
        <taxon>Myxococcales</taxon>
        <taxon>Cystobacterineae</taxon>
        <taxon>Archangiaceae</taxon>
        <taxon>Cystobacter</taxon>
    </lineage>
</organism>
<dbReference type="OrthoDB" id="5521692at2"/>
<reference evidence="1 2" key="2">
    <citation type="submission" date="2016-12" db="EMBL/GenBank/DDBJ databases">
        <title>Draft Genome Sequence of Cystobacter ferrugineus Strain Cbfe23.</title>
        <authorList>
            <person name="Akbar S."/>
            <person name="Dowd S.E."/>
            <person name="Stevens D.C."/>
        </authorList>
    </citation>
    <scope>NUCLEOTIDE SEQUENCE [LARGE SCALE GENOMIC DNA]</scope>
    <source>
        <strain evidence="1 2">Cbfe23</strain>
    </source>
</reference>
<protein>
    <submittedName>
        <fullName evidence="1">Uncharacterized protein</fullName>
    </submittedName>
</protein>
<reference evidence="2" key="1">
    <citation type="submission" date="2016-11" db="EMBL/GenBank/DDBJ databases">
        <authorList>
            <person name="Shukria A."/>
            <person name="Stevens D.C."/>
        </authorList>
    </citation>
    <scope>NUCLEOTIDE SEQUENCE [LARGE SCALE GENOMIC DNA]</scope>
    <source>
        <strain evidence="2">Cbfe23</strain>
    </source>
</reference>
<dbReference type="EMBL" id="MPIN01000010">
    <property type="protein sequence ID" value="OJH36567.1"/>
    <property type="molecule type" value="Genomic_DNA"/>
</dbReference>
<evidence type="ECO:0000313" key="2">
    <source>
        <dbReference type="Proteomes" id="UP000182229"/>
    </source>
</evidence>
<name>A0A1L9B2T2_9BACT</name>
<evidence type="ECO:0000313" key="1">
    <source>
        <dbReference type="EMBL" id="OJH36567.1"/>
    </source>
</evidence>
<sequence length="189" mass="21240">MSLSREQLVSIAKSYWSSNGDPHSRQESSPEAERLHARWEQELQKITQWWAFLEGLEKELPGFSIGDATATPDACFRCVAYPAGAPLPALRWVVVGCVSILAPVYAVYGVRFEYGETTRVLREVEFDPRRPEIRAPAEVIARRIEAAFGFSALPRKVAETPVPLFVQWKQPPETTLFHALFTNEPGSLP</sequence>
<keyword evidence="2" id="KW-1185">Reference proteome</keyword>
<proteinExistence type="predicted"/>
<dbReference type="Proteomes" id="UP000182229">
    <property type="component" value="Unassembled WGS sequence"/>
</dbReference>